<dbReference type="InterPro" id="IPR036877">
    <property type="entry name" value="SUI1_dom_sf"/>
</dbReference>
<dbReference type="OrthoDB" id="199771at2759"/>
<dbReference type="Pfam" id="PF25304">
    <property type="entry name" value="WHD_eIF2D"/>
    <property type="match status" value="1"/>
</dbReference>
<feature type="compositionally biased region" description="Low complexity" evidence="2">
    <location>
        <begin position="268"/>
        <end position="290"/>
    </location>
</feature>
<dbReference type="InterPro" id="IPR041366">
    <property type="entry name" value="Pre-PUA"/>
</dbReference>
<keyword evidence="5" id="KW-1185">Reference proteome</keyword>
<dbReference type="CDD" id="cd21156">
    <property type="entry name" value="PUA_eIF2d-like"/>
    <property type="match status" value="1"/>
</dbReference>
<reference evidence="5" key="1">
    <citation type="journal article" date="2016" name="Nat. Commun.">
        <title>The Gonium pectorale genome demonstrates co-option of cell cycle regulation during the evolution of multicellularity.</title>
        <authorList>
            <person name="Hanschen E.R."/>
            <person name="Marriage T.N."/>
            <person name="Ferris P.J."/>
            <person name="Hamaji T."/>
            <person name="Toyoda A."/>
            <person name="Fujiyama A."/>
            <person name="Neme R."/>
            <person name="Noguchi H."/>
            <person name="Minakuchi Y."/>
            <person name="Suzuki M."/>
            <person name="Kawai-Toyooka H."/>
            <person name="Smith D.R."/>
            <person name="Sparks H."/>
            <person name="Anderson J."/>
            <person name="Bakaric R."/>
            <person name="Luria V."/>
            <person name="Karger A."/>
            <person name="Kirschner M.W."/>
            <person name="Durand P.M."/>
            <person name="Michod R.E."/>
            <person name="Nozaki H."/>
            <person name="Olson B.J."/>
        </authorList>
    </citation>
    <scope>NUCLEOTIDE SEQUENCE [LARGE SCALE GENOMIC DNA]</scope>
    <source>
        <strain evidence="5">NIES-2863</strain>
    </source>
</reference>
<evidence type="ECO:0000259" key="3">
    <source>
        <dbReference type="PROSITE" id="PS50296"/>
    </source>
</evidence>
<dbReference type="CDD" id="cd11610">
    <property type="entry name" value="eIF2D_N"/>
    <property type="match status" value="1"/>
</dbReference>
<dbReference type="STRING" id="33097.A0A150GAR4"/>
<dbReference type="Proteomes" id="UP000075714">
    <property type="component" value="Unassembled WGS sequence"/>
</dbReference>
<evidence type="ECO:0000256" key="2">
    <source>
        <dbReference type="SAM" id="MobiDB-lite"/>
    </source>
</evidence>
<accession>A0A150GAR4</accession>
<dbReference type="PROSITE" id="PS50890">
    <property type="entry name" value="PUA"/>
    <property type="match status" value="1"/>
</dbReference>
<dbReference type="SUPFAM" id="SSF55159">
    <property type="entry name" value="eIF1-like"/>
    <property type="match status" value="1"/>
</dbReference>
<keyword evidence="1" id="KW-0963">Cytoplasm</keyword>
<protein>
    <recommendedName>
        <fullName evidence="3">SUI1 domain-containing protein</fullName>
    </recommendedName>
</protein>
<evidence type="ECO:0000256" key="1">
    <source>
        <dbReference type="ARBA" id="ARBA00022490"/>
    </source>
</evidence>
<dbReference type="InterPro" id="IPR048247">
    <property type="entry name" value="eIF2D_N"/>
</dbReference>
<dbReference type="InterPro" id="IPR001950">
    <property type="entry name" value="SUI1"/>
</dbReference>
<gene>
    <name evidence="4" type="ORF">GPECTOR_39g435</name>
</gene>
<dbReference type="InterPro" id="IPR057429">
    <property type="entry name" value="WH_eIF2D"/>
</dbReference>
<evidence type="ECO:0000313" key="4">
    <source>
        <dbReference type="EMBL" id="KXZ46941.1"/>
    </source>
</evidence>
<dbReference type="PROSITE" id="PS50296">
    <property type="entry name" value="SUI1"/>
    <property type="match status" value="1"/>
</dbReference>
<dbReference type="SUPFAM" id="SSF47592">
    <property type="entry name" value="SWIB/MDM2 domain"/>
    <property type="match status" value="1"/>
</dbReference>
<dbReference type="EMBL" id="LSYV01000040">
    <property type="protein sequence ID" value="KXZ46941.1"/>
    <property type="molecule type" value="Genomic_DNA"/>
</dbReference>
<dbReference type="InterPro" id="IPR039757">
    <property type="entry name" value="EIF2D"/>
</dbReference>
<sequence>MFKKPFTIGQSHKVSGADRKKLRRSLEKAYGVSEADLEALLPAKAGELECAKLASPSRVVLYMHDGAPLLLDPNGKGDLVPTVFALWRLPGLLPQVPARAAGCGLPPFEKEQLVAVCSPGNPAPLAVGRAVLSSAGATERITCSGAAGPRGKMVEVLQHYGDCLWADVGGRAVPNDGYLVDGVVPPGVASIEALLAQGGGNADGAWDDGSSGDEAEEVILKPGPTAGANAADGAAASSGMQALKLGGGEGSAAAAATDDGAEAGGQGREQAAAPAGPAPADDSGGASTSGAGAGAGGAVDMDALLESVLLQALHKSVKDTDLPLNSSVLWNQHMLPLRPAGSTLDVKRSKHKKMSKFLQAGASYGKAGLLTCKEDRHSGDVIVTGINRKAALYAEFRPYKTSSTEAGAAAASASAPSGAVAPSGAAAAAGSSSSAATASSSSAELYIDELYKPGKELRPVFEELGLNPEGLYAAADAAEAAFAYVKHANLEANAPDNKTIVLDPTLCDALFKGLIKKGELYPTHLAKAELREALMRRMHPQTRISRGAQQVIRKGQPPAVQISTEKRQGNKKVTKISGLEPFLVDLEQLVLQGSFAEPVADFIMNTFGIPKKFFQVKKQ</sequence>
<dbReference type="InterPro" id="IPR048248">
    <property type="entry name" value="PUA_eIF2d-like"/>
</dbReference>
<dbReference type="Pfam" id="PF26292">
    <property type="entry name" value="PUA_elF2D"/>
    <property type="match status" value="1"/>
</dbReference>
<dbReference type="AlphaFoldDB" id="A0A150GAR4"/>
<dbReference type="GO" id="GO:0003743">
    <property type="term" value="F:translation initiation factor activity"/>
    <property type="evidence" value="ECO:0007669"/>
    <property type="project" value="InterPro"/>
</dbReference>
<feature type="domain" description="SUI1" evidence="3">
    <location>
        <begin position="560"/>
        <end position="590"/>
    </location>
</feature>
<evidence type="ECO:0000313" key="5">
    <source>
        <dbReference type="Proteomes" id="UP000075714"/>
    </source>
</evidence>
<dbReference type="GO" id="GO:0001731">
    <property type="term" value="P:formation of translation preinitiation complex"/>
    <property type="evidence" value="ECO:0007669"/>
    <property type="project" value="InterPro"/>
</dbReference>
<feature type="region of interest" description="Disordered" evidence="2">
    <location>
        <begin position="250"/>
        <end position="293"/>
    </location>
</feature>
<dbReference type="Pfam" id="PF01253">
    <property type="entry name" value="SUI1"/>
    <property type="match status" value="1"/>
</dbReference>
<name>A0A150GAR4_GONPE</name>
<dbReference type="InterPro" id="IPR036885">
    <property type="entry name" value="SWIB_MDM2_dom_sf"/>
</dbReference>
<dbReference type="PANTHER" id="PTHR12217">
    <property type="entry name" value="EUKARYOTIC TRANSLATION INITIATION FACTOR 2D"/>
    <property type="match status" value="1"/>
</dbReference>
<proteinExistence type="predicted"/>
<dbReference type="PANTHER" id="PTHR12217:SF4">
    <property type="entry name" value="EUKARYOTIC TRANSLATION INITIATION FACTOR 2D"/>
    <property type="match status" value="1"/>
</dbReference>
<comment type="caution">
    <text evidence="4">The sequence shown here is derived from an EMBL/GenBank/DDBJ whole genome shotgun (WGS) entry which is preliminary data.</text>
</comment>
<dbReference type="Pfam" id="PF17832">
    <property type="entry name" value="Pre-PUA"/>
    <property type="match status" value="1"/>
</dbReference>
<organism evidence="4 5">
    <name type="scientific">Gonium pectorale</name>
    <name type="common">Green alga</name>
    <dbReference type="NCBI Taxonomy" id="33097"/>
    <lineage>
        <taxon>Eukaryota</taxon>
        <taxon>Viridiplantae</taxon>
        <taxon>Chlorophyta</taxon>
        <taxon>core chlorophytes</taxon>
        <taxon>Chlorophyceae</taxon>
        <taxon>CS clade</taxon>
        <taxon>Chlamydomonadales</taxon>
        <taxon>Volvocaceae</taxon>
        <taxon>Gonium</taxon>
    </lineage>
</organism>
<dbReference type="Gene3D" id="3.10.400.20">
    <property type="match status" value="2"/>
</dbReference>